<feature type="transmembrane region" description="Helical" evidence="8">
    <location>
        <begin position="6"/>
        <end position="24"/>
    </location>
</feature>
<evidence type="ECO:0000313" key="9">
    <source>
        <dbReference type="EMBL" id="RRN44071.1"/>
    </source>
</evidence>
<dbReference type="EMBL" id="RRUE01000002">
    <property type="protein sequence ID" value="RRN44071.1"/>
    <property type="molecule type" value="Genomic_DNA"/>
</dbReference>
<feature type="transmembrane region" description="Helical" evidence="8">
    <location>
        <begin position="141"/>
        <end position="166"/>
    </location>
</feature>
<organism evidence="9 10">
    <name type="scientific">Lautropia dentalis</name>
    <dbReference type="NCBI Taxonomy" id="2490857"/>
    <lineage>
        <taxon>Bacteria</taxon>
        <taxon>Pseudomonadati</taxon>
        <taxon>Pseudomonadota</taxon>
        <taxon>Betaproteobacteria</taxon>
        <taxon>Burkholderiales</taxon>
        <taxon>Burkholderiaceae</taxon>
        <taxon>Lautropia</taxon>
    </lineage>
</organism>
<dbReference type="AlphaFoldDB" id="A0A3R8LPV8"/>
<feature type="transmembrane region" description="Helical" evidence="8">
    <location>
        <begin position="396"/>
        <end position="419"/>
    </location>
</feature>
<gene>
    <name evidence="9" type="ORF">EHV23_11865</name>
</gene>
<dbReference type="GO" id="GO:0015129">
    <property type="term" value="F:lactate transmembrane transporter activity"/>
    <property type="evidence" value="ECO:0007669"/>
    <property type="project" value="UniProtKB-UniRule"/>
</dbReference>
<dbReference type="RefSeq" id="WP_125096265.1">
    <property type="nucleotide sequence ID" value="NZ_RRUE01000002.1"/>
</dbReference>
<evidence type="ECO:0000256" key="8">
    <source>
        <dbReference type="RuleBase" id="RU365092"/>
    </source>
</evidence>
<comment type="caution">
    <text evidence="8">Lacks conserved residue(s) required for the propagation of feature annotation.</text>
</comment>
<reference evidence="9 10" key="1">
    <citation type="submission" date="2018-11" db="EMBL/GenBank/DDBJ databases">
        <title>Genome sequencing of Lautropia sp. KCOM 2505 (= ChDC F240).</title>
        <authorList>
            <person name="Kook J.-K."/>
            <person name="Park S.-N."/>
            <person name="Lim Y.K."/>
        </authorList>
    </citation>
    <scope>NUCLEOTIDE SEQUENCE [LARGE SCALE GENOMIC DNA]</scope>
    <source>
        <strain evidence="9 10">KCOM 2505</strain>
    </source>
</reference>
<feature type="transmembrane region" description="Helical" evidence="8">
    <location>
        <begin position="359"/>
        <end position="384"/>
    </location>
</feature>
<keyword evidence="3 8" id="KW-0813">Transport</keyword>
<dbReference type="PANTHER" id="PTHR30003">
    <property type="entry name" value="L-LACTATE PERMEASE"/>
    <property type="match status" value="1"/>
</dbReference>
<protein>
    <recommendedName>
        <fullName evidence="8">L-lactate permease</fullName>
    </recommendedName>
</protein>
<accession>A0A3R8LPV8</accession>
<feature type="transmembrane region" description="Helical" evidence="8">
    <location>
        <begin position="289"/>
        <end position="308"/>
    </location>
</feature>
<dbReference type="Pfam" id="PF02652">
    <property type="entry name" value="Lactate_perm"/>
    <property type="match status" value="2"/>
</dbReference>
<evidence type="ECO:0000256" key="3">
    <source>
        <dbReference type="ARBA" id="ARBA00022448"/>
    </source>
</evidence>
<proteinExistence type="inferred from homology"/>
<dbReference type="InterPro" id="IPR003804">
    <property type="entry name" value="Lactate_perm"/>
</dbReference>
<feature type="transmembrane region" description="Helical" evidence="8">
    <location>
        <begin position="439"/>
        <end position="464"/>
    </location>
</feature>
<feature type="transmembrane region" description="Helical" evidence="8">
    <location>
        <begin position="233"/>
        <end position="251"/>
    </location>
</feature>
<evidence type="ECO:0000256" key="5">
    <source>
        <dbReference type="ARBA" id="ARBA00022692"/>
    </source>
</evidence>
<evidence type="ECO:0000256" key="6">
    <source>
        <dbReference type="ARBA" id="ARBA00022989"/>
    </source>
</evidence>
<keyword evidence="10" id="KW-1185">Reference proteome</keyword>
<evidence type="ECO:0000313" key="10">
    <source>
        <dbReference type="Proteomes" id="UP000270261"/>
    </source>
</evidence>
<feature type="transmembrane region" description="Helical" evidence="8">
    <location>
        <begin position="94"/>
        <end position="112"/>
    </location>
</feature>
<keyword evidence="4" id="KW-1003">Cell membrane</keyword>
<comment type="caution">
    <text evidence="9">The sequence shown here is derived from an EMBL/GenBank/DDBJ whole genome shotgun (WGS) entry which is preliminary data.</text>
</comment>
<feature type="transmembrane region" description="Helical" evidence="8">
    <location>
        <begin position="178"/>
        <end position="198"/>
    </location>
</feature>
<comment type="subcellular location">
    <subcellularLocation>
        <location evidence="8">Cell inner membrane</location>
        <topology evidence="8">Multi-pass membrane protein</topology>
    </subcellularLocation>
    <subcellularLocation>
        <location evidence="1">Cell membrane</location>
        <topology evidence="1">Multi-pass membrane protein</topology>
    </subcellularLocation>
</comment>
<feature type="transmembrane region" description="Helical" evidence="8">
    <location>
        <begin position="31"/>
        <end position="50"/>
    </location>
</feature>
<evidence type="ECO:0000256" key="1">
    <source>
        <dbReference type="ARBA" id="ARBA00004651"/>
    </source>
</evidence>
<keyword evidence="8" id="KW-0997">Cell inner membrane</keyword>
<comment type="similarity">
    <text evidence="2 8">Belongs to the lactate permease family.</text>
</comment>
<feature type="transmembrane region" description="Helical" evidence="8">
    <location>
        <begin position="329"/>
        <end position="353"/>
    </location>
</feature>
<keyword evidence="7 8" id="KW-0472">Membrane</keyword>
<comment type="function">
    <text evidence="8">Uptake of L-lactate across the membrane. Can also transport D-lactate and glycolate.</text>
</comment>
<feature type="transmembrane region" description="Helical" evidence="8">
    <location>
        <begin position="205"/>
        <end position="227"/>
    </location>
</feature>
<dbReference type="OrthoDB" id="8893343at2"/>
<sequence>MNTLLSGLPILAVVVSLLAGISALRAAWLGLAATLLAVVLAFPVASSSIWPAVVRWTPIVLEVLLIIGGGLWMSQVLQHSGAQADLARWIRDRAGPGIGTVLLIVHGITPFAESMTGFGIGITIGIPLLAHAGLPPRKVALIGLLGLSTVPWGSMGPGTLIGANMAGLSFYDLGMGSAHYSVLPFVVTGVVAAWLAAAPHERIRAWLLGTASGLLLWAVIYVSNWLFGTAPAGALGASLVTALYLGIGGRGRGELSPSARRCLITYALLLGGVLAATLCIRVLGLPPAWRYVASPALWLFVATLWFTGGRLDAQPRLSAWHSWQRVAPVTGLFILVGIVMAVSGMAAWLAHALAEGGRIYLGIGPFVGAVSGFITGSTSGANAMLATTQAEIARALGVDVLAFMSIHNVAAAFLLMASPSKVELAVQLAPPGAVPELRWVQVSVLAVGLVVVSGLAVCGMLLWAA</sequence>
<keyword evidence="6 8" id="KW-1133">Transmembrane helix</keyword>
<evidence type="ECO:0000256" key="7">
    <source>
        <dbReference type="ARBA" id="ARBA00023136"/>
    </source>
</evidence>
<feature type="transmembrane region" description="Helical" evidence="8">
    <location>
        <begin position="263"/>
        <end position="283"/>
    </location>
</feature>
<dbReference type="Proteomes" id="UP000270261">
    <property type="component" value="Unassembled WGS sequence"/>
</dbReference>
<evidence type="ECO:0000256" key="2">
    <source>
        <dbReference type="ARBA" id="ARBA00010100"/>
    </source>
</evidence>
<dbReference type="GO" id="GO:0015295">
    <property type="term" value="F:solute:proton symporter activity"/>
    <property type="evidence" value="ECO:0007669"/>
    <property type="project" value="TreeGrafter"/>
</dbReference>
<evidence type="ECO:0000256" key="4">
    <source>
        <dbReference type="ARBA" id="ARBA00022475"/>
    </source>
</evidence>
<feature type="transmembrane region" description="Helical" evidence="8">
    <location>
        <begin position="118"/>
        <end position="134"/>
    </location>
</feature>
<dbReference type="GO" id="GO:0005886">
    <property type="term" value="C:plasma membrane"/>
    <property type="evidence" value="ECO:0007669"/>
    <property type="project" value="UniProtKB-SubCell"/>
</dbReference>
<dbReference type="PANTHER" id="PTHR30003:SF0">
    <property type="entry name" value="GLYCOLATE PERMEASE GLCA-RELATED"/>
    <property type="match status" value="1"/>
</dbReference>
<name>A0A3R8LPV8_9BURK</name>
<feature type="transmembrane region" description="Helical" evidence="8">
    <location>
        <begin position="56"/>
        <end position="73"/>
    </location>
</feature>
<keyword evidence="5 8" id="KW-0812">Transmembrane</keyword>